<evidence type="ECO:0000313" key="2">
    <source>
        <dbReference type="Proteomes" id="UP000326396"/>
    </source>
</evidence>
<dbReference type="OrthoDB" id="687730at2759"/>
<gene>
    <name evidence="1" type="ORF">E3N88_13416</name>
</gene>
<dbReference type="EMBL" id="SZYD01000006">
    <property type="protein sequence ID" value="KAD5961943.1"/>
    <property type="molecule type" value="Genomic_DNA"/>
</dbReference>
<reference evidence="1 2" key="1">
    <citation type="submission" date="2019-05" db="EMBL/GenBank/DDBJ databases">
        <title>Mikania micrantha, genome provides insights into the molecular mechanism of rapid growth.</title>
        <authorList>
            <person name="Liu B."/>
        </authorList>
    </citation>
    <scope>NUCLEOTIDE SEQUENCE [LARGE SCALE GENOMIC DNA]</scope>
    <source>
        <strain evidence="1">NLD-2019</strain>
        <tissue evidence="1">Leaf</tissue>
    </source>
</reference>
<sequence>MGFVIQNLGPTDRLAVIAFSNTGKQKALQAVNLKLVLMVIVEEVRIGGEAVFVRVNFGRVFECFNILNIHNSLAYVNTIIAAISVVVKFKAHAIVNLVVLEGDMILVYVVPLLDPDLVSTGSGLSCNELLQVADGVVIVTLHANLLPQAIVQHHLDHLRRAF</sequence>
<organism evidence="1 2">
    <name type="scientific">Mikania micrantha</name>
    <name type="common">bitter vine</name>
    <dbReference type="NCBI Taxonomy" id="192012"/>
    <lineage>
        <taxon>Eukaryota</taxon>
        <taxon>Viridiplantae</taxon>
        <taxon>Streptophyta</taxon>
        <taxon>Embryophyta</taxon>
        <taxon>Tracheophyta</taxon>
        <taxon>Spermatophyta</taxon>
        <taxon>Magnoliopsida</taxon>
        <taxon>eudicotyledons</taxon>
        <taxon>Gunneridae</taxon>
        <taxon>Pentapetalae</taxon>
        <taxon>asterids</taxon>
        <taxon>campanulids</taxon>
        <taxon>Asterales</taxon>
        <taxon>Asteraceae</taxon>
        <taxon>Asteroideae</taxon>
        <taxon>Heliantheae alliance</taxon>
        <taxon>Eupatorieae</taxon>
        <taxon>Mikania</taxon>
    </lineage>
</organism>
<keyword evidence="2" id="KW-1185">Reference proteome</keyword>
<name>A0A5N6PAU4_9ASTR</name>
<accession>A0A5N6PAU4</accession>
<dbReference type="AlphaFoldDB" id="A0A5N6PAU4"/>
<protein>
    <submittedName>
        <fullName evidence="1">Uncharacterized protein</fullName>
    </submittedName>
</protein>
<comment type="caution">
    <text evidence="1">The sequence shown here is derived from an EMBL/GenBank/DDBJ whole genome shotgun (WGS) entry which is preliminary data.</text>
</comment>
<dbReference type="Proteomes" id="UP000326396">
    <property type="component" value="Linkage Group LG14"/>
</dbReference>
<proteinExistence type="predicted"/>
<evidence type="ECO:0000313" key="1">
    <source>
        <dbReference type="EMBL" id="KAD5961943.1"/>
    </source>
</evidence>